<gene>
    <name evidence="1" type="ORF">COO91_03360</name>
</gene>
<dbReference type="Proteomes" id="UP000232003">
    <property type="component" value="Chromosome"/>
</dbReference>
<dbReference type="KEGG" id="nfl:COO91_03360"/>
<sequence length="78" mass="8705">MHIVANLILFFADLLNEDTEEALDLTRIFPLLHDAGTAAATPINPASEQFIEYLAEVDDFRDITPEFIADCFPAKAHD</sequence>
<name>A0A2K8SRH2_9NOSO</name>
<protein>
    <submittedName>
        <fullName evidence="1">Uncharacterized protein</fullName>
    </submittedName>
</protein>
<evidence type="ECO:0000313" key="2">
    <source>
        <dbReference type="Proteomes" id="UP000232003"/>
    </source>
</evidence>
<keyword evidence="2" id="KW-1185">Reference proteome</keyword>
<accession>A0A2K8SRH2</accession>
<dbReference type="AlphaFoldDB" id="A0A2K8SRH2"/>
<reference evidence="1 2" key="1">
    <citation type="submission" date="2017-11" db="EMBL/GenBank/DDBJ databases">
        <title>Complete genome of a free-living desiccation-tolerant cyanobacterium and its photosynthetic adaptation to extreme terrestrial habitat.</title>
        <authorList>
            <person name="Shang J."/>
        </authorList>
    </citation>
    <scope>NUCLEOTIDE SEQUENCE [LARGE SCALE GENOMIC DNA]</scope>
    <source>
        <strain evidence="1 2">CCNUN1</strain>
    </source>
</reference>
<evidence type="ECO:0000313" key="1">
    <source>
        <dbReference type="EMBL" id="AUB37415.1"/>
    </source>
</evidence>
<organism evidence="1 2">
    <name type="scientific">Nostoc flagelliforme CCNUN1</name>
    <dbReference type="NCBI Taxonomy" id="2038116"/>
    <lineage>
        <taxon>Bacteria</taxon>
        <taxon>Bacillati</taxon>
        <taxon>Cyanobacteriota</taxon>
        <taxon>Cyanophyceae</taxon>
        <taxon>Nostocales</taxon>
        <taxon>Nostocaceae</taxon>
        <taxon>Nostoc</taxon>
    </lineage>
</organism>
<proteinExistence type="predicted"/>
<dbReference type="EMBL" id="CP024785">
    <property type="protein sequence ID" value="AUB37415.1"/>
    <property type="molecule type" value="Genomic_DNA"/>
</dbReference>